<feature type="chain" id="PRO_5034347425" evidence="1">
    <location>
        <begin position="23"/>
        <end position="305"/>
    </location>
</feature>
<evidence type="ECO:0000256" key="1">
    <source>
        <dbReference type="SAM" id="SignalP"/>
    </source>
</evidence>
<dbReference type="AlphaFoldDB" id="A0A8E2F9T8"/>
<name>A0A8E2F9T8_9PEZI</name>
<feature type="signal peptide" evidence="1">
    <location>
        <begin position="1"/>
        <end position="22"/>
    </location>
</feature>
<dbReference type="OrthoDB" id="265717at2759"/>
<proteinExistence type="predicted"/>
<evidence type="ECO:0000313" key="3">
    <source>
        <dbReference type="Proteomes" id="UP000250140"/>
    </source>
</evidence>
<sequence length="305" mass="32988">MFPYALRLWSTVSLFSIGYCSSIQHDVRQVGCTSQSQPNPIASTYPQNATGTINGTIAVLPIPLSLARQVIPSKYGILTKAYRTLLPQFPPETYPAIVQAVQDHDVQASGFSIDDFSRGSIEFPFVDVLDDGYTSFRWAPSLLITSTNVIAIDGSEAYGTNTFPATFEPSCDAYESVTFPAPPGTTFFSATSVVPGAANLTILFSTLHTSSSPYPLGFFKNITNQPSFANGLTCDNMIRLFNTSLSAPPYPHTHVKGNVRAAIPPFSGEKEWSDVFGIRIDTAFIENNYLSCQSLQGYSGTGPGD</sequence>
<protein>
    <submittedName>
        <fullName evidence="2">Uncharacterized protein</fullName>
    </submittedName>
</protein>
<keyword evidence="1" id="KW-0732">Signal</keyword>
<gene>
    <name evidence="2" type="ORF">AOQ84DRAFT_385718</name>
</gene>
<keyword evidence="3" id="KW-1185">Reference proteome</keyword>
<evidence type="ECO:0000313" key="2">
    <source>
        <dbReference type="EMBL" id="OCL12983.1"/>
    </source>
</evidence>
<organism evidence="2 3">
    <name type="scientific">Glonium stellatum</name>
    <dbReference type="NCBI Taxonomy" id="574774"/>
    <lineage>
        <taxon>Eukaryota</taxon>
        <taxon>Fungi</taxon>
        <taxon>Dikarya</taxon>
        <taxon>Ascomycota</taxon>
        <taxon>Pezizomycotina</taxon>
        <taxon>Dothideomycetes</taxon>
        <taxon>Pleosporomycetidae</taxon>
        <taxon>Gloniales</taxon>
        <taxon>Gloniaceae</taxon>
        <taxon>Glonium</taxon>
    </lineage>
</organism>
<dbReference type="EMBL" id="KV748801">
    <property type="protein sequence ID" value="OCL12983.1"/>
    <property type="molecule type" value="Genomic_DNA"/>
</dbReference>
<reference evidence="2 3" key="1">
    <citation type="journal article" date="2016" name="Nat. Commun.">
        <title>Ectomycorrhizal ecology is imprinted in the genome of the dominant symbiotic fungus Cenococcum geophilum.</title>
        <authorList>
            <consortium name="DOE Joint Genome Institute"/>
            <person name="Peter M."/>
            <person name="Kohler A."/>
            <person name="Ohm R.A."/>
            <person name="Kuo A."/>
            <person name="Krutzmann J."/>
            <person name="Morin E."/>
            <person name="Arend M."/>
            <person name="Barry K.W."/>
            <person name="Binder M."/>
            <person name="Choi C."/>
            <person name="Clum A."/>
            <person name="Copeland A."/>
            <person name="Grisel N."/>
            <person name="Haridas S."/>
            <person name="Kipfer T."/>
            <person name="LaButti K."/>
            <person name="Lindquist E."/>
            <person name="Lipzen A."/>
            <person name="Maire R."/>
            <person name="Meier B."/>
            <person name="Mihaltcheva S."/>
            <person name="Molinier V."/>
            <person name="Murat C."/>
            <person name="Poggeler S."/>
            <person name="Quandt C.A."/>
            <person name="Sperisen C."/>
            <person name="Tritt A."/>
            <person name="Tisserant E."/>
            <person name="Crous P.W."/>
            <person name="Henrissat B."/>
            <person name="Nehls U."/>
            <person name="Egli S."/>
            <person name="Spatafora J.W."/>
            <person name="Grigoriev I.V."/>
            <person name="Martin F.M."/>
        </authorList>
    </citation>
    <scope>NUCLEOTIDE SEQUENCE [LARGE SCALE GENOMIC DNA]</scope>
    <source>
        <strain evidence="2 3">CBS 207.34</strain>
    </source>
</reference>
<accession>A0A8E2F9T8</accession>
<dbReference type="Proteomes" id="UP000250140">
    <property type="component" value="Unassembled WGS sequence"/>
</dbReference>